<dbReference type="InterPro" id="IPR039428">
    <property type="entry name" value="NUOK/Mnh_C1-like"/>
</dbReference>
<evidence type="ECO:0000256" key="7">
    <source>
        <dbReference type="ARBA" id="ARBA00022967"/>
    </source>
</evidence>
<keyword evidence="10" id="KW-0520">NAD</keyword>
<dbReference type="PANTHER" id="PTHR11434">
    <property type="entry name" value="NADH-UBIQUINONE OXIDOREDUCTASE SUBUNIT ND4L"/>
    <property type="match status" value="1"/>
</dbReference>
<comment type="catalytic activity">
    <reaction evidence="10">
        <text>a quinone + NADH + 5 H(+)(in) = a quinol + NAD(+) + 4 H(+)(out)</text>
        <dbReference type="Rhea" id="RHEA:57888"/>
        <dbReference type="ChEBI" id="CHEBI:15378"/>
        <dbReference type="ChEBI" id="CHEBI:24646"/>
        <dbReference type="ChEBI" id="CHEBI:57540"/>
        <dbReference type="ChEBI" id="CHEBI:57945"/>
        <dbReference type="ChEBI" id="CHEBI:132124"/>
    </reaction>
</comment>
<feature type="transmembrane region" description="Helical" evidence="10">
    <location>
        <begin position="31"/>
        <end position="54"/>
    </location>
</feature>
<dbReference type="GO" id="GO:0042773">
    <property type="term" value="P:ATP synthesis coupled electron transport"/>
    <property type="evidence" value="ECO:0007669"/>
    <property type="project" value="InterPro"/>
</dbReference>
<keyword evidence="9 10" id="KW-0472">Membrane</keyword>
<dbReference type="EMBL" id="BSDX01000001">
    <property type="protein sequence ID" value="GLI53460.1"/>
    <property type="molecule type" value="Genomic_DNA"/>
</dbReference>
<evidence type="ECO:0000256" key="3">
    <source>
        <dbReference type="ARBA" id="ARBA00010519"/>
    </source>
</evidence>
<evidence type="ECO:0000313" key="12">
    <source>
        <dbReference type="Proteomes" id="UP001144297"/>
    </source>
</evidence>
<dbReference type="Pfam" id="PF00420">
    <property type="entry name" value="Oxidored_q2"/>
    <property type="match status" value="1"/>
</dbReference>
<dbReference type="GO" id="GO:0005886">
    <property type="term" value="C:plasma membrane"/>
    <property type="evidence" value="ECO:0007669"/>
    <property type="project" value="UniProtKB-SubCell"/>
</dbReference>
<evidence type="ECO:0000256" key="4">
    <source>
        <dbReference type="ARBA" id="ARBA00022448"/>
    </source>
</evidence>
<dbReference type="HAMAP" id="MF_01456">
    <property type="entry name" value="NDH1_NuoK"/>
    <property type="match status" value="1"/>
</dbReference>
<proteinExistence type="inferred from homology"/>
<dbReference type="AlphaFoldDB" id="A0A9W6GGC3"/>
<evidence type="ECO:0000256" key="2">
    <source>
        <dbReference type="ARBA" id="ARBA00004141"/>
    </source>
</evidence>
<comment type="function">
    <text evidence="1 10">NDH-1 shuttles electrons from NADH, via FMN and iron-sulfur (Fe-S) centers, to quinones in the respiratory chain. The immediate electron acceptor for the enzyme in this species is believed to be ubiquinone. Couples the redox reaction to proton translocation (for every two electrons transferred, four hydrogen ions are translocated across the cytoplasmic membrane), and thus conserves the redox energy in a proton gradient.</text>
</comment>
<name>A0A9W6GGC3_9BACT</name>
<comment type="similarity">
    <text evidence="3 10">Belongs to the complex I subunit 4L family.</text>
</comment>
<dbReference type="NCBIfam" id="NF004320">
    <property type="entry name" value="PRK05715.1-2"/>
    <property type="match status" value="1"/>
</dbReference>
<keyword evidence="8 10" id="KW-1133">Transmembrane helix</keyword>
<keyword evidence="7 10" id="KW-1278">Translocase</keyword>
<keyword evidence="4 10" id="KW-0813">Transport</keyword>
<dbReference type="EC" id="7.1.1.-" evidence="10"/>
<keyword evidence="6 10" id="KW-0874">Quinone</keyword>
<dbReference type="GO" id="GO:0048038">
    <property type="term" value="F:quinone binding"/>
    <property type="evidence" value="ECO:0007669"/>
    <property type="project" value="UniProtKB-KW"/>
</dbReference>
<keyword evidence="5 10" id="KW-0812">Transmembrane</keyword>
<evidence type="ECO:0000256" key="5">
    <source>
        <dbReference type="ARBA" id="ARBA00022692"/>
    </source>
</evidence>
<dbReference type="InterPro" id="IPR001133">
    <property type="entry name" value="NADH_UbQ_OxRdtase_chain4L/K"/>
</dbReference>
<dbReference type="GO" id="GO:0050136">
    <property type="term" value="F:NADH dehydrogenase (quinone) (non-electrogenic) activity"/>
    <property type="evidence" value="ECO:0007669"/>
    <property type="project" value="UniProtKB-UniRule"/>
</dbReference>
<dbReference type="FunFam" id="1.10.287.3510:FF:000001">
    <property type="entry name" value="NADH-quinone oxidoreductase subunit K"/>
    <property type="match status" value="1"/>
</dbReference>
<comment type="subcellular location">
    <subcellularLocation>
        <location evidence="10">Cell membrane</location>
        <topology evidence="10">Multi-pass membrane protein</topology>
    </subcellularLocation>
    <subcellularLocation>
        <location evidence="2">Membrane</location>
        <topology evidence="2">Multi-pass membrane protein</topology>
    </subcellularLocation>
</comment>
<evidence type="ECO:0000256" key="6">
    <source>
        <dbReference type="ARBA" id="ARBA00022719"/>
    </source>
</evidence>
<dbReference type="Gene3D" id="1.10.287.3510">
    <property type="match status" value="1"/>
</dbReference>
<accession>A0A9W6GGC3</accession>
<dbReference type="Proteomes" id="UP001144297">
    <property type="component" value="Unassembled WGS sequence"/>
</dbReference>
<evidence type="ECO:0000256" key="1">
    <source>
        <dbReference type="ARBA" id="ARBA00002378"/>
    </source>
</evidence>
<dbReference type="PANTHER" id="PTHR11434:SF16">
    <property type="entry name" value="NADH-UBIQUINONE OXIDOREDUCTASE CHAIN 4L"/>
    <property type="match status" value="1"/>
</dbReference>
<keyword evidence="10" id="KW-1003">Cell membrane</keyword>
<comment type="subunit">
    <text evidence="10">NDH-1 is composed of 14 different subunits. Subunits NuoA, H, J, K, L, M, N constitute the membrane sector of the complex.</text>
</comment>
<organism evidence="11 12">
    <name type="scientific">Thermodesulfovibrio yellowstonii</name>
    <dbReference type="NCBI Taxonomy" id="28262"/>
    <lineage>
        <taxon>Bacteria</taxon>
        <taxon>Pseudomonadati</taxon>
        <taxon>Nitrospirota</taxon>
        <taxon>Thermodesulfovibrionia</taxon>
        <taxon>Thermodesulfovibrionales</taxon>
        <taxon>Thermodesulfovibrionaceae</taxon>
        <taxon>Thermodesulfovibrio</taxon>
    </lineage>
</organism>
<reference evidence="11" key="1">
    <citation type="submission" date="2022-12" db="EMBL/GenBank/DDBJ databases">
        <title>Reference genome sequencing for broad-spectrum identification of bacterial and archaeal isolates by mass spectrometry.</title>
        <authorList>
            <person name="Sekiguchi Y."/>
            <person name="Tourlousse D.M."/>
        </authorList>
    </citation>
    <scope>NUCLEOTIDE SEQUENCE</scope>
    <source>
        <strain evidence="11">TSL-P1</strain>
    </source>
</reference>
<sequence>MIPLSWYLLLSATLFSIGLIGFVIRRDLIVMLMCLEIMFNAVNIAFASFSYYNANLTGQIFVLFSIAVAACEAVIGLAIVLALVRNTGINHSDEIVNLRG</sequence>
<comment type="caution">
    <text evidence="11">The sequence shown here is derived from an EMBL/GenBank/DDBJ whole genome shotgun (WGS) entry which is preliminary data.</text>
</comment>
<feature type="transmembrane region" description="Helical" evidence="10">
    <location>
        <begin position="6"/>
        <end position="24"/>
    </location>
</feature>
<evidence type="ECO:0000256" key="8">
    <source>
        <dbReference type="ARBA" id="ARBA00022989"/>
    </source>
</evidence>
<gene>
    <name evidence="10 11" type="primary">nuoK</name>
    <name evidence="11" type="ORF">TISLANDTSLP1_11530</name>
</gene>
<dbReference type="GO" id="GO:0030964">
    <property type="term" value="C:NADH dehydrogenase complex"/>
    <property type="evidence" value="ECO:0007669"/>
    <property type="project" value="TreeGrafter"/>
</dbReference>
<keyword evidence="12" id="KW-1185">Reference proteome</keyword>
<evidence type="ECO:0000313" key="11">
    <source>
        <dbReference type="EMBL" id="GLI53460.1"/>
    </source>
</evidence>
<evidence type="ECO:0000256" key="9">
    <source>
        <dbReference type="ARBA" id="ARBA00023136"/>
    </source>
</evidence>
<feature type="transmembrane region" description="Helical" evidence="10">
    <location>
        <begin position="60"/>
        <end position="84"/>
    </location>
</feature>
<keyword evidence="10" id="KW-0830">Ubiquinone</keyword>
<evidence type="ECO:0000256" key="10">
    <source>
        <dbReference type="HAMAP-Rule" id="MF_01456"/>
    </source>
</evidence>
<protein>
    <recommendedName>
        <fullName evidence="10">NADH-quinone oxidoreductase subunit K</fullName>
        <ecNumber evidence="10">7.1.1.-</ecNumber>
    </recommendedName>
    <alternativeName>
        <fullName evidence="10">NADH dehydrogenase I subunit K</fullName>
    </alternativeName>
    <alternativeName>
        <fullName evidence="10">NDH-1 subunit K</fullName>
    </alternativeName>
</protein>